<dbReference type="RefSeq" id="WP_139100416.1">
    <property type="nucleotide sequence ID" value="NZ_VDFW01000045.1"/>
</dbReference>
<comment type="subcellular location">
    <subcellularLocation>
        <location evidence="1">Periplasm</location>
    </subcellularLocation>
</comment>
<feature type="signal peptide" evidence="4">
    <location>
        <begin position="1"/>
        <end position="29"/>
    </location>
</feature>
<comment type="caution">
    <text evidence="5">The sequence shown here is derived from an EMBL/GenBank/DDBJ whole genome shotgun (WGS) entry which is preliminary data.</text>
</comment>
<evidence type="ECO:0000256" key="2">
    <source>
        <dbReference type="ARBA" id="ARBA00010742"/>
    </source>
</evidence>
<evidence type="ECO:0000256" key="4">
    <source>
        <dbReference type="SAM" id="SignalP"/>
    </source>
</evidence>
<evidence type="ECO:0000256" key="1">
    <source>
        <dbReference type="ARBA" id="ARBA00004418"/>
    </source>
</evidence>
<sequence>MRFRCFARLSALVLAVLAALLATSCTGRAGGGNTSDTITLGLPVPATTLASVYLADEQNMWAAHGLTVKVVTFKGDAELAKAVLSGDVDVAIGSLAGPLTAEEAGQDAKVFYGGFDMTAFAWYALPSIHNVAEGKGKRWGVTTLGSSTDLLTRYAVARAGLNPDTDIKVVQGGASAARLAAMQAGQLQANIFTQPQTRYAERAGYRKILDLRDLVDSYPMHVAWGKSSFVDANPDRAKRFVDALSAAMTATKQQPDVAAQAMAKAIKISVEDARASMNDWLDQLYPDGRLPSAKAMDAFWEMGLTGKVFKSRIPDSTWLDSRFLPAVS</sequence>
<name>A0A5C4LRQ9_9PSEU</name>
<reference evidence="5 6" key="1">
    <citation type="submission" date="2019-06" db="EMBL/GenBank/DDBJ databases">
        <title>Amycolatopsis alkalitolerans sp. nov., isolated from Gastrodia elata Blume.</title>
        <authorList>
            <person name="Narsing Rao M.P."/>
            <person name="Li W.J."/>
        </authorList>
    </citation>
    <scope>NUCLEOTIDE SEQUENCE [LARGE SCALE GENOMIC DNA]</scope>
    <source>
        <strain evidence="5 6">SYSUP0005</strain>
    </source>
</reference>
<feature type="chain" id="PRO_5022979977" evidence="4">
    <location>
        <begin position="30"/>
        <end position="328"/>
    </location>
</feature>
<dbReference type="PROSITE" id="PS51257">
    <property type="entry name" value="PROKAR_LIPOPROTEIN"/>
    <property type="match status" value="1"/>
</dbReference>
<dbReference type="GO" id="GO:0042597">
    <property type="term" value="C:periplasmic space"/>
    <property type="evidence" value="ECO:0007669"/>
    <property type="project" value="UniProtKB-SubCell"/>
</dbReference>
<dbReference type="AlphaFoldDB" id="A0A5C4LRQ9"/>
<evidence type="ECO:0000313" key="6">
    <source>
        <dbReference type="Proteomes" id="UP000305546"/>
    </source>
</evidence>
<dbReference type="PANTHER" id="PTHR30024">
    <property type="entry name" value="ALIPHATIC SULFONATES-BINDING PROTEIN-RELATED"/>
    <property type="match status" value="1"/>
</dbReference>
<dbReference type="OrthoDB" id="7374754at2"/>
<proteinExistence type="inferred from homology"/>
<keyword evidence="3 4" id="KW-0732">Signal</keyword>
<evidence type="ECO:0000256" key="3">
    <source>
        <dbReference type="ARBA" id="ARBA00022729"/>
    </source>
</evidence>
<organism evidence="5 6">
    <name type="scientific">Amycolatopsis alkalitolerans</name>
    <dbReference type="NCBI Taxonomy" id="2547244"/>
    <lineage>
        <taxon>Bacteria</taxon>
        <taxon>Bacillati</taxon>
        <taxon>Actinomycetota</taxon>
        <taxon>Actinomycetes</taxon>
        <taxon>Pseudonocardiales</taxon>
        <taxon>Pseudonocardiaceae</taxon>
        <taxon>Amycolatopsis</taxon>
    </lineage>
</organism>
<dbReference type="Proteomes" id="UP000305546">
    <property type="component" value="Unassembled WGS sequence"/>
</dbReference>
<evidence type="ECO:0000313" key="5">
    <source>
        <dbReference type="EMBL" id="TNC20208.1"/>
    </source>
</evidence>
<gene>
    <name evidence="5" type="ORF">FG385_31310</name>
</gene>
<keyword evidence="6" id="KW-1185">Reference proteome</keyword>
<dbReference type="PANTHER" id="PTHR30024:SF47">
    <property type="entry name" value="TAURINE-BINDING PERIPLASMIC PROTEIN"/>
    <property type="match status" value="1"/>
</dbReference>
<dbReference type="Pfam" id="PF13379">
    <property type="entry name" value="NMT1_2"/>
    <property type="match status" value="1"/>
</dbReference>
<dbReference type="SUPFAM" id="SSF53850">
    <property type="entry name" value="Periplasmic binding protein-like II"/>
    <property type="match status" value="1"/>
</dbReference>
<dbReference type="Gene3D" id="3.40.190.10">
    <property type="entry name" value="Periplasmic binding protein-like II"/>
    <property type="match status" value="2"/>
</dbReference>
<protein>
    <submittedName>
        <fullName evidence="5">ABC transporter substrate-binding protein</fullName>
    </submittedName>
</protein>
<comment type="similarity">
    <text evidence="2">Belongs to the bacterial solute-binding protein SsuA/TauA family.</text>
</comment>
<dbReference type="EMBL" id="VDFW01000045">
    <property type="protein sequence ID" value="TNC20208.1"/>
    <property type="molecule type" value="Genomic_DNA"/>
</dbReference>
<accession>A0A5C4LRQ9</accession>